<dbReference type="EMBL" id="JAMKFB020000019">
    <property type="protein sequence ID" value="KAL0165483.1"/>
    <property type="molecule type" value="Genomic_DNA"/>
</dbReference>
<feature type="compositionally biased region" description="Basic and acidic residues" evidence="1">
    <location>
        <begin position="23"/>
        <end position="35"/>
    </location>
</feature>
<name>A0ABD0NY89_CIRMR</name>
<sequence length="61" mass="6756">DPTEEHEEVTHGNQTAPDEQGEEAEKLFEDRLNAHEDEDGEENGQSCGHGHDEGHVLLHGL</sequence>
<proteinExistence type="predicted"/>
<feature type="region of interest" description="Disordered" evidence="1">
    <location>
        <begin position="1"/>
        <end position="61"/>
    </location>
</feature>
<dbReference type="Proteomes" id="UP001529510">
    <property type="component" value="Unassembled WGS sequence"/>
</dbReference>
<accession>A0ABD0NY89</accession>
<feature type="compositionally biased region" description="Basic and acidic residues" evidence="1">
    <location>
        <begin position="49"/>
        <end position="61"/>
    </location>
</feature>
<keyword evidence="3" id="KW-1185">Reference proteome</keyword>
<reference evidence="2 3" key="1">
    <citation type="submission" date="2024-05" db="EMBL/GenBank/DDBJ databases">
        <title>Genome sequencing and assembly of Indian major carp, Cirrhinus mrigala (Hamilton, 1822).</title>
        <authorList>
            <person name="Mohindra V."/>
            <person name="Chowdhury L.M."/>
            <person name="Lal K."/>
            <person name="Jena J.K."/>
        </authorList>
    </citation>
    <scope>NUCLEOTIDE SEQUENCE [LARGE SCALE GENOMIC DNA]</scope>
    <source>
        <strain evidence="2">CM1030</strain>
        <tissue evidence="2">Blood</tissue>
    </source>
</reference>
<evidence type="ECO:0000313" key="3">
    <source>
        <dbReference type="Proteomes" id="UP001529510"/>
    </source>
</evidence>
<gene>
    <name evidence="2" type="ORF">M9458_037327</name>
</gene>
<evidence type="ECO:0000313" key="2">
    <source>
        <dbReference type="EMBL" id="KAL0165483.1"/>
    </source>
</evidence>
<evidence type="ECO:0000256" key="1">
    <source>
        <dbReference type="SAM" id="MobiDB-lite"/>
    </source>
</evidence>
<protein>
    <submittedName>
        <fullName evidence="2">Uncharacterized protein</fullName>
    </submittedName>
</protein>
<feature type="non-terminal residue" evidence="2">
    <location>
        <position position="1"/>
    </location>
</feature>
<organism evidence="2 3">
    <name type="scientific">Cirrhinus mrigala</name>
    <name type="common">Mrigala</name>
    <dbReference type="NCBI Taxonomy" id="683832"/>
    <lineage>
        <taxon>Eukaryota</taxon>
        <taxon>Metazoa</taxon>
        <taxon>Chordata</taxon>
        <taxon>Craniata</taxon>
        <taxon>Vertebrata</taxon>
        <taxon>Euteleostomi</taxon>
        <taxon>Actinopterygii</taxon>
        <taxon>Neopterygii</taxon>
        <taxon>Teleostei</taxon>
        <taxon>Ostariophysi</taxon>
        <taxon>Cypriniformes</taxon>
        <taxon>Cyprinidae</taxon>
        <taxon>Labeoninae</taxon>
        <taxon>Labeonini</taxon>
        <taxon>Cirrhinus</taxon>
    </lineage>
</organism>
<feature type="non-terminal residue" evidence="2">
    <location>
        <position position="61"/>
    </location>
</feature>
<comment type="caution">
    <text evidence="2">The sequence shown here is derived from an EMBL/GenBank/DDBJ whole genome shotgun (WGS) entry which is preliminary data.</text>
</comment>
<dbReference type="AlphaFoldDB" id="A0ABD0NY89"/>